<evidence type="ECO:0000256" key="1">
    <source>
        <dbReference type="SAM" id="MobiDB-lite"/>
    </source>
</evidence>
<evidence type="ECO:0000313" key="3">
    <source>
        <dbReference type="EMBL" id="GAA2241642.1"/>
    </source>
</evidence>
<keyword evidence="4" id="KW-1185">Reference proteome</keyword>
<evidence type="ECO:0000313" key="4">
    <source>
        <dbReference type="Proteomes" id="UP001500305"/>
    </source>
</evidence>
<dbReference type="InterPro" id="IPR035930">
    <property type="entry name" value="FomD-like_sf"/>
</dbReference>
<reference evidence="3 4" key="1">
    <citation type="journal article" date="2019" name="Int. J. Syst. Evol. Microbiol.">
        <title>The Global Catalogue of Microorganisms (GCM) 10K type strain sequencing project: providing services to taxonomists for standard genome sequencing and annotation.</title>
        <authorList>
            <consortium name="The Broad Institute Genomics Platform"/>
            <consortium name="The Broad Institute Genome Sequencing Center for Infectious Disease"/>
            <person name="Wu L."/>
            <person name="Ma J."/>
        </authorList>
    </citation>
    <scope>NUCLEOTIDE SEQUENCE [LARGE SCALE GENOMIC DNA]</scope>
    <source>
        <strain evidence="3 4">JCM 7356</strain>
    </source>
</reference>
<feature type="domain" description="DUF402" evidence="2">
    <location>
        <begin position="75"/>
        <end position="177"/>
    </location>
</feature>
<evidence type="ECO:0000259" key="2">
    <source>
        <dbReference type="Pfam" id="PF04167"/>
    </source>
</evidence>
<dbReference type="Gene3D" id="2.40.380.10">
    <property type="entry name" value="FomD-like"/>
    <property type="match status" value="1"/>
</dbReference>
<sequence length="237" mass="26197">MYLEEGRVLRWNFSFGGQLLAVVPVRVVAHGADGLWLWMAGGSPVWEAELPAGRHIRDIDPAQWPPGGYRLVPGRWYEGGSLIFQPSGAGHAVWWKFAPEPGCAFDGWYVNLERRTRRGDDIDVADQELDLTVAPDGTWRWKDEESFAAKTGHPAYWTAEQAAEVRAEGERLARLAQGREFPFDGSRCDYRPPADWGRPPLPPAPARRLSGTAVPPQRGTVAEAAAHGEHDGPAQGR</sequence>
<dbReference type="Proteomes" id="UP001500305">
    <property type="component" value="Unassembled WGS sequence"/>
</dbReference>
<dbReference type="RefSeq" id="WP_344636291.1">
    <property type="nucleotide sequence ID" value="NZ_BAAATR010000008.1"/>
</dbReference>
<dbReference type="EMBL" id="BAAATR010000008">
    <property type="protein sequence ID" value="GAA2241642.1"/>
    <property type="molecule type" value="Genomic_DNA"/>
</dbReference>
<organism evidence="3 4">
    <name type="scientific">Kitasatospora cystarginea</name>
    <dbReference type="NCBI Taxonomy" id="58350"/>
    <lineage>
        <taxon>Bacteria</taxon>
        <taxon>Bacillati</taxon>
        <taxon>Actinomycetota</taxon>
        <taxon>Actinomycetes</taxon>
        <taxon>Kitasatosporales</taxon>
        <taxon>Streptomycetaceae</taxon>
        <taxon>Kitasatospora</taxon>
    </lineage>
</organism>
<name>A0ABN3DUC1_9ACTN</name>
<feature type="compositionally biased region" description="Basic and acidic residues" evidence="1">
    <location>
        <begin position="226"/>
        <end position="237"/>
    </location>
</feature>
<gene>
    <name evidence="3" type="ORF">GCM10010430_24000</name>
</gene>
<dbReference type="SUPFAM" id="SSF159234">
    <property type="entry name" value="FomD-like"/>
    <property type="match status" value="1"/>
</dbReference>
<comment type="caution">
    <text evidence="3">The sequence shown here is derived from an EMBL/GenBank/DDBJ whole genome shotgun (WGS) entry which is preliminary data.</text>
</comment>
<dbReference type="InterPro" id="IPR007295">
    <property type="entry name" value="DUF402"/>
</dbReference>
<dbReference type="Pfam" id="PF04167">
    <property type="entry name" value="DUF402"/>
    <property type="match status" value="1"/>
</dbReference>
<proteinExistence type="predicted"/>
<feature type="region of interest" description="Disordered" evidence="1">
    <location>
        <begin position="184"/>
        <end position="237"/>
    </location>
</feature>
<protein>
    <submittedName>
        <fullName evidence="3">DUF402 domain-containing protein</fullName>
    </submittedName>
</protein>
<accession>A0ABN3DUC1</accession>